<dbReference type="Proteomes" id="UP000237438">
    <property type="component" value="Unassembled WGS sequence"/>
</dbReference>
<dbReference type="STRING" id="225359.A0A2S4PVV4"/>
<dbReference type="OrthoDB" id="5571888at2759"/>
<feature type="region of interest" description="Disordered" evidence="1">
    <location>
        <begin position="244"/>
        <end position="295"/>
    </location>
</feature>
<feature type="region of interest" description="Disordered" evidence="1">
    <location>
        <begin position="1"/>
        <end position="25"/>
    </location>
</feature>
<name>A0A2S4PVV4_9PEZI</name>
<evidence type="ECO:0000313" key="4">
    <source>
        <dbReference type="Proteomes" id="UP000237438"/>
    </source>
</evidence>
<dbReference type="InterPro" id="IPR004827">
    <property type="entry name" value="bZIP"/>
</dbReference>
<dbReference type="Pfam" id="PF00170">
    <property type="entry name" value="bZIP_1"/>
    <property type="match status" value="1"/>
</dbReference>
<dbReference type="Gene3D" id="1.20.5.170">
    <property type="match status" value="1"/>
</dbReference>
<organism evidence="3 4">
    <name type="scientific">Erysiphe pulchra</name>
    <dbReference type="NCBI Taxonomy" id="225359"/>
    <lineage>
        <taxon>Eukaryota</taxon>
        <taxon>Fungi</taxon>
        <taxon>Dikarya</taxon>
        <taxon>Ascomycota</taxon>
        <taxon>Pezizomycotina</taxon>
        <taxon>Leotiomycetes</taxon>
        <taxon>Erysiphales</taxon>
        <taxon>Erysiphaceae</taxon>
        <taxon>Erysiphe</taxon>
    </lineage>
</organism>
<dbReference type="AlphaFoldDB" id="A0A2S4PVV4"/>
<dbReference type="PANTHER" id="PTHR37616:SF2">
    <property type="entry name" value="BZIP DOMAIN-CONTAINING PROTEIN"/>
    <property type="match status" value="1"/>
</dbReference>
<dbReference type="PANTHER" id="PTHR37616">
    <property type="entry name" value="BZIP TRANSCRIPTION FACTOR 60-LIKE"/>
    <property type="match status" value="1"/>
</dbReference>
<dbReference type="InterPro" id="IPR046347">
    <property type="entry name" value="bZIP_sf"/>
</dbReference>
<reference evidence="3 4" key="1">
    <citation type="submission" date="2017-10" db="EMBL/GenBank/DDBJ databases">
        <title>Development of genomic resources for the powdery mildew, Erysiphe pulchra.</title>
        <authorList>
            <person name="Wadl P.A."/>
            <person name="Mack B.M."/>
            <person name="Moore G."/>
            <person name="Beltz S.B."/>
        </authorList>
    </citation>
    <scope>NUCLEOTIDE SEQUENCE [LARGE SCALE GENOMIC DNA]</scope>
    <source>
        <strain evidence="3">Cflorida</strain>
    </source>
</reference>
<feature type="region of interest" description="Disordered" evidence="1">
    <location>
        <begin position="187"/>
        <end position="207"/>
    </location>
</feature>
<feature type="compositionally biased region" description="Basic and acidic residues" evidence="1">
    <location>
        <begin position="276"/>
        <end position="293"/>
    </location>
</feature>
<accession>A0A2S4PVV4</accession>
<feature type="compositionally biased region" description="Polar residues" evidence="1">
    <location>
        <begin position="1"/>
        <end position="24"/>
    </location>
</feature>
<comment type="caution">
    <text evidence="3">The sequence shown here is derived from an EMBL/GenBank/DDBJ whole genome shotgun (WGS) entry which is preliminary data.</text>
</comment>
<proteinExistence type="predicted"/>
<dbReference type="SMART" id="SM00338">
    <property type="entry name" value="BRLZ"/>
    <property type="match status" value="1"/>
</dbReference>
<sequence>MKDNSALISSSTQYSPDTSISRPQSGCLEPLNALIGFSTYDRQFIPGTSDPTSLETLSLLQPNPSNSSHDYDLYRQQAGTLPSAISNTLAMNQLQECTLTCQGDGDDDFLDLQTVSNCDGGIHNSSEMEMEFDSSSTEPAYFHPTLTNIAMTDLNTVSDQQLYLPPTQRGDINCLWPGMNQQTFTEIQQKHESKTPQSRPKPIPNHKYTHSITRAISPIKVVSPPKDPIVEEKITQLLKSIRQSNPEFDNGGDHAMSSLSTRSLTKKEEEMDEDERLLASEEGKKLSSKERRQLRNKVSARAFRSRRKEYINQLEDEIAVRINENVDLRAQNQALIEENIRLNDFTRLIASSPSFPGIIDALTVNPTSNVNVRAYQQNLQKTDQAQLQSNKDANHIVAQQQKQHQYLGMTVLPESPVDFTMLDLNCDESDACQPGIYFAHNLPETLIDYATISCKKFPYNFYLMRTPELILLRLNVCLPQNTLKLKIFC</sequence>
<evidence type="ECO:0000259" key="2">
    <source>
        <dbReference type="PROSITE" id="PS50217"/>
    </source>
</evidence>
<evidence type="ECO:0000256" key="1">
    <source>
        <dbReference type="SAM" id="MobiDB-lite"/>
    </source>
</evidence>
<dbReference type="SUPFAM" id="SSF57959">
    <property type="entry name" value="Leucine zipper domain"/>
    <property type="match status" value="1"/>
</dbReference>
<dbReference type="EMBL" id="PEDP01000392">
    <property type="protein sequence ID" value="POS86173.1"/>
    <property type="molecule type" value="Genomic_DNA"/>
</dbReference>
<evidence type="ECO:0000313" key="3">
    <source>
        <dbReference type="EMBL" id="POS86173.1"/>
    </source>
</evidence>
<gene>
    <name evidence="3" type="ORF">EPUL_004827</name>
</gene>
<dbReference type="PROSITE" id="PS50217">
    <property type="entry name" value="BZIP"/>
    <property type="match status" value="1"/>
</dbReference>
<keyword evidence="4" id="KW-1185">Reference proteome</keyword>
<dbReference type="GO" id="GO:0003700">
    <property type="term" value="F:DNA-binding transcription factor activity"/>
    <property type="evidence" value="ECO:0007669"/>
    <property type="project" value="InterPro"/>
</dbReference>
<protein>
    <recommendedName>
        <fullName evidence="2">BZIP domain-containing protein</fullName>
    </recommendedName>
</protein>
<dbReference type="CDD" id="cd14810">
    <property type="entry name" value="bZIP_u1"/>
    <property type="match status" value="1"/>
</dbReference>
<feature type="domain" description="BZIP" evidence="2">
    <location>
        <begin position="286"/>
        <end position="342"/>
    </location>
</feature>